<name>X1T371_9ZZZZ</name>
<comment type="caution">
    <text evidence="2">The sequence shown here is derived from an EMBL/GenBank/DDBJ whole genome shotgun (WGS) entry which is preliminary data.</text>
</comment>
<evidence type="ECO:0000259" key="1">
    <source>
        <dbReference type="PROSITE" id="PS51733"/>
    </source>
</evidence>
<gene>
    <name evidence="2" type="ORF">S12H4_24045</name>
</gene>
<dbReference type="SUPFAM" id="SSF55681">
    <property type="entry name" value="Class II aaRS and biotin synthetases"/>
    <property type="match status" value="1"/>
</dbReference>
<dbReference type="Gene3D" id="3.30.930.10">
    <property type="entry name" value="Bira Bifunctional Protein, Domain 2"/>
    <property type="match status" value="1"/>
</dbReference>
<dbReference type="InterPro" id="IPR004143">
    <property type="entry name" value="BPL_LPL_catalytic"/>
</dbReference>
<protein>
    <recommendedName>
        <fullName evidence="1">BPL/LPL catalytic domain-containing protein</fullName>
    </recommendedName>
</protein>
<dbReference type="AlphaFoldDB" id="X1T371"/>
<dbReference type="EMBL" id="BARW01012930">
    <property type="protein sequence ID" value="GAI74454.1"/>
    <property type="molecule type" value="Genomic_DNA"/>
</dbReference>
<proteinExistence type="predicted"/>
<sequence>MVKGSHHLGVIYWLGLVGYSDAYQLQRKLLSYRWDRKIADTLLLMEHPPTFTIGKSGKLENVLVSQEEL</sequence>
<evidence type="ECO:0000313" key="2">
    <source>
        <dbReference type="EMBL" id="GAI74454.1"/>
    </source>
</evidence>
<feature type="non-terminal residue" evidence="2">
    <location>
        <position position="69"/>
    </location>
</feature>
<dbReference type="InterPro" id="IPR045864">
    <property type="entry name" value="aa-tRNA-synth_II/BPL/LPL"/>
</dbReference>
<feature type="domain" description="BPL/LPL catalytic" evidence="1">
    <location>
        <begin position="36"/>
        <end position="69"/>
    </location>
</feature>
<organism evidence="2">
    <name type="scientific">marine sediment metagenome</name>
    <dbReference type="NCBI Taxonomy" id="412755"/>
    <lineage>
        <taxon>unclassified sequences</taxon>
        <taxon>metagenomes</taxon>
        <taxon>ecological metagenomes</taxon>
    </lineage>
</organism>
<dbReference type="PROSITE" id="PS51733">
    <property type="entry name" value="BPL_LPL_CATALYTIC"/>
    <property type="match status" value="1"/>
</dbReference>
<accession>X1T371</accession>
<reference evidence="2" key="1">
    <citation type="journal article" date="2014" name="Front. Microbiol.">
        <title>High frequency of phylogenetically diverse reductive dehalogenase-homologous genes in deep subseafloor sedimentary metagenomes.</title>
        <authorList>
            <person name="Kawai M."/>
            <person name="Futagami T."/>
            <person name="Toyoda A."/>
            <person name="Takaki Y."/>
            <person name="Nishi S."/>
            <person name="Hori S."/>
            <person name="Arai W."/>
            <person name="Tsubouchi T."/>
            <person name="Morono Y."/>
            <person name="Uchiyama I."/>
            <person name="Ito T."/>
            <person name="Fujiyama A."/>
            <person name="Inagaki F."/>
            <person name="Takami H."/>
        </authorList>
    </citation>
    <scope>NUCLEOTIDE SEQUENCE</scope>
    <source>
        <strain evidence="2">Expedition CK06-06</strain>
    </source>
</reference>